<dbReference type="SUPFAM" id="SSF54292">
    <property type="entry name" value="2Fe-2S ferredoxin-like"/>
    <property type="match status" value="1"/>
</dbReference>
<feature type="domain" description="FAD-binding FR-type" evidence="10">
    <location>
        <begin position="16"/>
        <end position="116"/>
    </location>
</feature>
<dbReference type="Pfam" id="PF00111">
    <property type="entry name" value="Fer2"/>
    <property type="match status" value="1"/>
</dbReference>
<dbReference type="AlphaFoldDB" id="A0A848J4D4"/>
<dbReference type="RefSeq" id="WP_169682453.1">
    <property type="nucleotide sequence ID" value="NZ_JABBNU010000008.1"/>
</dbReference>
<dbReference type="InterPro" id="IPR017927">
    <property type="entry name" value="FAD-bd_FR_type"/>
</dbReference>
<dbReference type="InterPro" id="IPR012675">
    <property type="entry name" value="Beta-grasp_dom_sf"/>
</dbReference>
<keyword evidence="7" id="KW-0408">Iron</keyword>
<dbReference type="Pfam" id="PF00175">
    <property type="entry name" value="NAD_binding_1"/>
    <property type="match status" value="1"/>
</dbReference>
<evidence type="ECO:0000256" key="2">
    <source>
        <dbReference type="ARBA" id="ARBA00022630"/>
    </source>
</evidence>
<dbReference type="PANTHER" id="PTHR47354:SF8">
    <property type="entry name" value="1,2-PHENYLACETYL-COA EPOXIDASE, SUBUNIT E"/>
    <property type="match status" value="1"/>
</dbReference>
<dbReference type="InterPro" id="IPR008333">
    <property type="entry name" value="Cbr1-like_FAD-bd_dom"/>
</dbReference>
<dbReference type="PROSITE" id="PS00197">
    <property type="entry name" value="2FE2S_FER_1"/>
    <property type="match status" value="1"/>
</dbReference>
<keyword evidence="6" id="KW-0560">Oxidoreductase</keyword>
<dbReference type="SUPFAM" id="SSF52343">
    <property type="entry name" value="Ferredoxin reductase-like, C-terminal NADP-linked domain"/>
    <property type="match status" value="1"/>
</dbReference>
<keyword evidence="5" id="KW-0274">FAD</keyword>
<dbReference type="InterPro" id="IPR017938">
    <property type="entry name" value="Riboflavin_synthase-like_b-brl"/>
</dbReference>
<evidence type="ECO:0000256" key="5">
    <source>
        <dbReference type="ARBA" id="ARBA00022827"/>
    </source>
</evidence>
<dbReference type="PRINTS" id="PR00406">
    <property type="entry name" value="CYTB5RDTASE"/>
</dbReference>
<dbReference type="Gene3D" id="3.40.50.80">
    <property type="entry name" value="Nucleotide-binding domain of ferredoxin-NADP reductase (FNR) module"/>
    <property type="match status" value="1"/>
</dbReference>
<feature type="domain" description="2Fe-2S ferredoxin-type" evidence="9">
    <location>
        <begin position="269"/>
        <end position="357"/>
    </location>
</feature>
<evidence type="ECO:0000256" key="1">
    <source>
        <dbReference type="ARBA" id="ARBA00001974"/>
    </source>
</evidence>
<dbReference type="GO" id="GO:0046872">
    <property type="term" value="F:metal ion binding"/>
    <property type="evidence" value="ECO:0007669"/>
    <property type="project" value="UniProtKB-KW"/>
</dbReference>
<dbReference type="GO" id="GO:0016491">
    <property type="term" value="F:oxidoreductase activity"/>
    <property type="evidence" value="ECO:0007669"/>
    <property type="project" value="UniProtKB-KW"/>
</dbReference>
<proteinExistence type="predicted"/>
<evidence type="ECO:0000256" key="8">
    <source>
        <dbReference type="ARBA" id="ARBA00023014"/>
    </source>
</evidence>
<dbReference type="InterPro" id="IPR001709">
    <property type="entry name" value="Flavoprot_Pyr_Nucl_cyt_Rdtase"/>
</dbReference>
<dbReference type="Gene3D" id="3.10.20.30">
    <property type="match status" value="1"/>
</dbReference>
<evidence type="ECO:0000256" key="3">
    <source>
        <dbReference type="ARBA" id="ARBA00022714"/>
    </source>
</evidence>
<sequence>MVFGLFKKKKKKYSGSEYAEFVVKDIIKETADAITIVFDNPDLIYRPGQFLTLISDIDGEEVRRSYSLCTYKKVDEYPAVTVKRVAGGKMSNYLNEALHVGDTMTVMLPMGNFVLDTDPEAQRHIALFGAGSGITPLRGIARQVLEDEPGSSVTLVYANRDQDSIIFKSVWDKLEAEFSGRLKVIHILERGHADYDGFEGLPNPEMLTGILNSLTGDEPSMYYMCGPAPYMKVVEEALIKKGIPSEKIRKESFTPAEKKNESSTTSVEREIKVILEGEEYELTVKPGQSILEAGLIKDLDMPFSCQSGMCTACRAKCLSGEVSMEESDALTQEEIDEGYVLTCVGHPQSDDVKLDFE</sequence>
<reference evidence="11 12" key="1">
    <citation type="submission" date="2020-04" db="EMBL/GenBank/DDBJ databases">
        <title>Flammeovirgaceae bacterium KN852 isolated from deep sea.</title>
        <authorList>
            <person name="Zhang D.-C."/>
        </authorList>
    </citation>
    <scope>NUCLEOTIDE SEQUENCE [LARGE SCALE GENOMIC DNA]</scope>
    <source>
        <strain evidence="11 12">KN852</strain>
    </source>
</reference>
<dbReference type="InterPro" id="IPR050415">
    <property type="entry name" value="MRET"/>
</dbReference>
<dbReference type="Proteomes" id="UP000559010">
    <property type="component" value="Unassembled WGS sequence"/>
</dbReference>
<dbReference type="InterPro" id="IPR001433">
    <property type="entry name" value="OxRdtase_FAD/NAD-bd"/>
</dbReference>
<evidence type="ECO:0000256" key="7">
    <source>
        <dbReference type="ARBA" id="ARBA00023004"/>
    </source>
</evidence>
<dbReference type="InterPro" id="IPR006058">
    <property type="entry name" value="2Fe2S_fd_BS"/>
</dbReference>
<dbReference type="EMBL" id="JABBNU010000008">
    <property type="protein sequence ID" value="NMM49380.1"/>
    <property type="molecule type" value="Genomic_DNA"/>
</dbReference>
<evidence type="ECO:0000256" key="6">
    <source>
        <dbReference type="ARBA" id="ARBA00023002"/>
    </source>
</evidence>
<protein>
    <submittedName>
        <fullName evidence="11">Ferredoxin--NADP reductase</fullName>
    </submittedName>
</protein>
<keyword evidence="4" id="KW-0479">Metal-binding</keyword>
<keyword evidence="2" id="KW-0285">Flavoprotein</keyword>
<keyword evidence="3" id="KW-0001">2Fe-2S</keyword>
<dbReference type="GO" id="GO:0051537">
    <property type="term" value="F:2 iron, 2 sulfur cluster binding"/>
    <property type="evidence" value="ECO:0007669"/>
    <property type="project" value="UniProtKB-KW"/>
</dbReference>
<dbReference type="InterPro" id="IPR036010">
    <property type="entry name" value="2Fe-2S_ferredoxin-like_sf"/>
</dbReference>
<evidence type="ECO:0000313" key="11">
    <source>
        <dbReference type="EMBL" id="NMM49380.1"/>
    </source>
</evidence>
<dbReference type="InterPro" id="IPR039261">
    <property type="entry name" value="FNR_nucleotide-bd"/>
</dbReference>
<dbReference type="PANTHER" id="PTHR47354">
    <property type="entry name" value="NADH OXIDOREDUCTASE HCR"/>
    <property type="match status" value="1"/>
</dbReference>
<organism evidence="11 12">
    <name type="scientific">Marinigracilibium pacificum</name>
    <dbReference type="NCBI Taxonomy" id="2729599"/>
    <lineage>
        <taxon>Bacteria</taxon>
        <taxon>Pseudomonadati</taxon>
        <taxon>Bacteroidota</taxon>
        <taxon>Cytophagia</taxon>
        <taxon>Cytophagales</taxon>
        <taxon>Flammeovirgaceae</taxon>
        <taxon>Marinigracilibium</taxon>
    </lineage>
</organism>
<dbReference type="PROSITE" id="PS51384">
    <property type="entry name" value="FAD_FR"/>
    <property type="match status" value="1"/>
</dbReference>
<dbReference type="CDD" id="cd00207">
    <property type="entry name" value="fer2"/>
    <property type="match status" value="1"/>
</dbReference>
<dbReference type="PRINTS" id="PR00371">
    <property type="entry name" value="FPNCR"/>
</dbReference>
<comment type="cofactor">
    <cofactor evidence="1">
        <name>FAD</name>
        <dbReference type="ChEBI" id="CHEBI:57692"/>
    </cofactor>
</comment>
<dbReference type="GO" id="GO:0050660">
    <property type="term" value="F:flavin adenine dinucleotide binding"/>
    <property type="evidence" value="ECO:0007669"/>
    <property type="project" value="TreeGrafter"/>
</dbReference>
<evidence type="ECO:0000259" key="10">
    <source>
        <dbReference type="PROSITE" id="PS51384"/>
    </source>
</evidence>
<dbReference type="InterPro" id="IPR001041">
    <property type="entry name" value="2Fe-2S_ferredoxin-type"/>
</dbReference>
<gene>
    <name evidence="11" type="ORF">HH304_13295</name>
</gene>
<dbReference type="Gene3D" id="2.40.30.10">
    <property type="entry name" value="Translation factors"/>
    <property type="match status" value="1"/>
</dbReference>
<name>A0A848J4D4_9BACT</name>
<evidence type="ECO:0000256" key="4">
    <source>
        <dbReference type="ARBA" id="ARBA00022723"/>
    </source>
</evidence>
<dbReference type="PROSITE" id="PS51085">
    <property type="entry name" value="2FE2S_FER_2"/>
    <property type="match status" value="1"/>
</dbReference>
<evidence type="ECO:0000313" key="12">
    <source>
        <dbReference type="Proteomes" id="UP000559010"/>
    </source>
</evidence>
<keyword evidence="12" id="KW-1185">Reference proteome</keyword>
<keyword evidence="8" id="KW-0411">Iron-sulfur</keyword>
<comment type="caution">
    <text evidence="11">The sequence shown here is derived from an EMBL/GenBank/DDBJ whole genome shotgun (WGS) entry which is preliminary data.</text>
</comment>
<dbReference type="SUPFAM" id="SSF63380">
    <property type="entry name" value="Riboflavin synthase domain-like"/>
    <property type="match status" value="1"/>
</dbReference>
<dbReference type="Pfam" id="PF00970">
    <property type="entry name" value="FAD_binding_6"/>
    <property type="match status" value="1"/>
</dbReference>
<dbReference type="CDD" id="cd06214">
    <property type="entry name" value="PA_degradation_oxidoreductase_like"/>
    <property type="match status" value="1"/>
</dbReference>
<evidence type="ECO:0000259" key="9">
    <source>
        <dbReference type="PROSITE" id="PS51085"/>
    </source>
</evidence>
<accession>A0A848J4D4</accession>